<dbReference type="RefSeq" id="WP_276652315.1">
    <property type="nucleotide sequence ID" value="NZ_DOOG01000057.1"/>
</dbReference>
<accession>A0A358HQY1</accession>
<dbReference type="GO" id="GO:0016776">
    <property type="term" value="F:phosphotransferase activity, phosphate group as acceptor"/>
    <property type="evidence" value="ECO:0007669"/>
    <property type="project" value="TreeGrafter"/>
</dbReference>
<dbReference type="GO" id="GO:0005886">
    <property type="term" value="C:plasma membrane"/>
    <property type="evidence" value="ECO:0007669"/>
    <property type="project" value="UniProtKB-SubCell"/>
</dbReference>
<sequence length="106" mass="11633">SLGESGMYLHGAPYVFAPDEQTHVPMFTWMSPGFAASRNVQPDCLDTAARTGSFSHDNLFSTVLGVMRVQTKVYQPKLDIFGGCEDSIYRADLDAELQADDGLKVQ</sequence>
<dbReference type="Pfam" id="PF00884">
    <property type="entry name" value="Sulfatase"/>
    <property type="match status" value="1"/>
</dbReference>
<comment type="caution">
    <text evidence="2">The sequence shown here is derived from an EMBL/GenBank/DDBJ whole genome shotgun (WGS) entry which is preliminary data.</text>
</comment>
<feature type="domain" description="Sulfatase N-terminal" evidence="1">
    <location>
        <begin position="1"/>
        <end position="67"/>
    </location>
</feature>
<reference evidence="2 3" key="1">
    <citation type="journal article" date="2018" name="Nat. Biotechnol.">
        <title>A standardized bacterial taxonomy based on genome phylogeny substantially revises the tree of life.</title>
        <authorList>
            <person name="Parks D.H."/>
            <person name="Chuvochina M."/>
            <person name="Waite D.W."/>
            <person name="Rinke C."/>
            <person name="Skarshewski A."/>
            <person name="Chaumeil P.A."/>
            <person name="Hugenholtz P."/>
        </authorList>
    </citation>
    <scope>NUCLEOTIDE SEQUENCE [LARGE SCALE GENOMIC DNA]</scope>
    <source>
        <strain evidence="2">UBA8707</strain>
    </source>
</reference>
<dbReference type="GO" id="GO:0009244">
    <property type="term" value="P:lipopolysaccharide core region biosynthetic process"/>
    <property type="evidence" value="ECO:0007669"/>
    <property type="project" value="TreeGrafter"/>
</dbReference>
<dbReference type="PANTHER" id="PTHR30443">
    <property type="entry name" value="INNER MEMBRANE PROTEIN"/>
    <property type="match status" value="1"/>
</dbReference>
<evidence type="ECO:0000313" key="3">
    <source>
        <dbReference type="Proteomes" id="UP000264753"/>
    </source>
</evidence>
<dbReference type="InterPro" id="IPR017850">
    <property type="entry name" value="Alkaline_phosphatase_core_sf"/>
</dbReference>
<dbReference type="Gene3D" id="3.40.720.10">
    <property type="entry name" value="Alkaline Phosphatase, subunit A"/>
    <property type="match status" value="1"/>
</dbReference>
<gene>
    <name evidence="2" type="ORF">DEF21_06845</name>
</gene>
<name>A0A358HQY1_9PROT</name>
<keyword evidence="2" id="KW-0808">Transferase</keyword>
<dbReference type="Proteomes" id="UP000264753">
    <property type="component" value="Unassembled WGS sequence"/>
</dbReference>
<dbReference type="PANTHER" id="PTHR30443:SF0">
    <property type="entry name" value="PHOSPHOETHANOLAMINE TRANSFERASE EPTA"/>
    <property type="match status" value="1"/>
</dbReference>
<evidence type="ECO:0000313" key="2">
    <source>
        <dbReference type="EMBL" id="HBU97608.1"/>
    </source>
</evidence>
<protein>
    <submittedName>
        <fullName evidence="2">Phosphoethanolamine transferase</fullName>
    </submittedName>
</protein>
<organism evidence="2 3">
    <name type="scientific">Thalassospira lucentensis</name>
    <dbReference type="NCBI Taxonomy" id="168935"/>
    <lineage>
        <taxon>Bacteria</taxon>
        <taxon>Pseudomonadati</taxon>
        <taxon>Pseudomonadota</taxon>
        <taxon>Alphaproteobacteria</taxon>
        <taxon>Rhodospirillales</taxon>
        <taxon>Thalassospiraceae</taxon>
        <taxon>Thalassospira</taxon>
    </lineage>
</organism>
<proteinExistence type="predicted"/>
<feature type="non-terminal residue" evidence="2">
    <location>
        <position position="1"/>
    </location>
</feature>
<dbReference type="InterPro" id="IPR000917">
    <property type="entry name" value="Sulfatase_N"/>
</dbReference>
<evidence type="ECO:0000259" key="1">
    <source>
        <dbReference type="Pfam" id="PF00884"/>
    </source>
</evidence>
<dbReference type="AlphaFoldDB" id="A0A358HQY1"/>
<dbReference type="EMBL" id="DOOG01000057">
    <property type="protein sequence ID" value="HBU97608.1"/>
    <property type="molecule type" value="Genomic_DNA"/>
</dbReference>
<dbReference type="InterPro" id="IPR040423">
    <property type="entry name" value="PEA_transferase"/>
</dbReference>